<dbReference type="Pfam" id="PF00005">
    <property type="entry name" value="ABC_tran"/>
    <property type="match status" value="1"/>
</dbReference>
<dbReference type="GeneID" id="45959601"/>
<dbReference type="RefSeq" id="WP_012485658.1">
    <property type="nucleotide sequence ID" value="NZ_CP013522.1"/>
</dbReference>
<reference evidence="4 6" key="1">
    <citation type="submission" date="2015-11" db="EMBL/GenBank/DDBJ databases">
        <title>The limits of bacterial species coexistence and the symbiotic plasmid transference in sympatric Rhizobium populations.</title>
        <authorList>
            <person name="Perez-Carrascal O.M."/>
            <person name="VanInsberghe D."/>
            <person name="Juarez S."/>
            <person name="Polz M.F."/>
            <person name="Vinuesa P."/>
            <person name="Gonzalez V."/>
        </authorList>
    </citation>
    <scope>NUCLEOTIDE SEQUENCE [LARGE SCALE GENOMIC DNA]</scope>
    <source>
        <strain evidence="4 6">N771</strain>
    </source>
</reference>
<dbReference type="STRING" id="396.AMC85_CH04372"/>
<dbReference type="InterPro" id="IPR003593">
    <property type="entry name" value="AAA+_ATPase"/>
</dbReference>
<keyword evidence="4" id="KW-0449">Lipoprotein</keyword>
<dbReference type="EMBL" id="CP064931">
    <property type="protein sequence ID" value="QPK08635.1"/>
    <property type="molecule type" value="Genomic_DNA"/>
</dbReference>
<dbReference type="InterPro" id="IPR027417">
    <property type="entry name" value="P-loop_NTPase"/>
</dbReference>
<dbReference type="GO" id="GO:0022857">
    <property type="term" value="F:transmembrane transporter activity"/>
    <property type="evidence" value="ECO:0007669"/>
    <property type="project" value="TreeGrafter"/>
</dbReference>
<dbReference type="PANTHER" id="PTHR24220">
    <property type="entry name" value="IMPORT ATP-BINDING PROTEIN"/>
    <property type="match status" value="1"/>
</dbReference>
<gene>
    <name evidence="4" type="ORF">AMC81_CH04283</name>
    <name evidence="5" type="ORF">HER27_019715</name>
</gene>
<reference evidence="5 7" key="2">
    <citation type="submission" date="2020-11" db="EMBL/GenBank/DDBJ databases">
        <title>Indigenous Rhizobia Nodulating Common beans in Western Kenya.</title>
        <authorList>
            <person name="Wekesa C.S."/>
            <person name="Oelmueller R."/>
            <person name="Furch A.C."/>
        </authorList>
    </citation>
    <scope>NUCLEOTIDE SEQUENCE [LARGE SCALE GENOMIC DNA]</scope>
    <source>
        <strain evidence="7">BS3</strain>
        <strain evidence="5">S3</strain>
    </source>
</reference>
<dbReference type="PROSITE" id="PS50893">
    <property type="entry name" value="ABC_TRANSPORTER_2"/>
    <property type="match status" value="1"/>
</dbReference>
<evidence type="ECO:0000313" key="7">
    <source>
        <dbReference type="Proteomes" id="UP000540266"/>
    </source>
</evidence>
<dbReference type="AlphaFoldDB" id="A0A192TIU0"/>
<accession>A0A192TIU0</accession>
<dbReference type="SMART" id="SM00382">
    <property type="entry name" value="AAA"/>
    <property type="match status" value="1"/>
</dbReference>
<feature type="domain" description="ABC transporter" evidence="3">
    <location>
        <begin position="6"/>
        <end position="229"/>
    </location>
</feature>
<sequence length="230" mass="24316">MLALDIENLDVTFPGLASPALAIGRLSIDAGSRVAITGASGSGKSTFVNIVAGLERTRRGRIRWNGEDIAAFSESRRDRFRAANIGLVMQEFHLFPGLSALENVLLPARLAGAATAALIERAHSLLNTVGLSRPRQTIETMSRGEMQRVAIARALLRKPGVIIADEPTASLDAESGEAVGDLILDLAVAEGSTLIIVSHDQRLAGRLDRRIIFGSGRIKEDSAATAGEAA</sequence>
<dbReference type="Gene3D" id="3.40.50.300">
    <property type="entry name" value="P-loop containing nucleotide triphosphate hydrolases"/>
    <property type="match status" value="1"/>
</dbReference>
<dbReference type="InterPro" id="IPR015854">
    <property type="entry name" value="ABC_transpr_LolD-like"/>
</dbReference>
<dbReference type="Proteomes" id="UP000540266">
    <property type="component" value="Chromosome"/>
</dbReference>
<proteinExistence type="predicted"/>
<dbReference type="SUPFAM" id="SSF52540">
    <property type="entry name" value="P-loop containing nucleoside triphosphate hydrolases"/>
    <property type="match status" value="1"/>
</dbReference>
<evidence type="ECO:0000313" key="5">
    <source>
        <dbReference type="EMBL" id="QPK08635.1"/>
    </source>
</evidence>
<dbReference type="GO" id="GO:0005886">
    <property type="term" value="C:plasma membrane"/>
    <property type="evidence" value="ECO:0007669"/>
    <property type="project" value="TreeGrafter"/>
</dbReference>
<organism evidence="5 7">
    <name type="scientific">Rhizobium phaseoli</name>
    <dbReference type="NCBI Taxonomy" id="396"/>
    <lineage>
        <taxon>Bacteria</taxon>
        <taxon>Pseudomonadati</taxon>
        <taxon>Pseudomonadota</taxon>
        <taxon>Alphaproteobacteria</taxon>
        <taxon>Hyphomicrobiales</taxon>
        <taxon>Rhizobiaceae</taxon>
        <taxon>Rhizobium/Agrobacterium group</taxon>
        <taxon>Rhizobium</taxon>
    </lineage>
</organism>
<dbReference type="GO" id="GO:0005524">
    <property type="term" value="F:ATP binding"/>
    <property type="evidence" value="ECO:0007669"/>
    <property type="project" value="UniProtKB-KW"/>
</dbReference>
<evidence type="ECO:0000313" key="6">
    <source>
        <dbReference type="Proteomes" id="UP000078551"/>
    </source>
</evidence>
<dbReference type="Proteomes" id="UP000078551">
    <property type="component" value="Chromosome"/>
</dbReference>
<dbReference type="GO" id="GO:0016887">
    <property type="term" value="F:ATP hydrolysis activity"/>
    <property type="evidence" value="ECO:0007669"/>
    <property type="project" value="InterPro"/>
</dbReference>
<keyword evidence="2 5" id="KW-0067">ATP-binding</keyword>
<keyword evidence="6" id="KW-1185">Reference proteome</keyword>
<protein>
    <submittedName>
        <fullName evidence="5">ATP-binding cassette domain-containing protein</fullName>
    </submittedName>
    <submittedName>
        <fullName evidence="4">Lipoprotein-releasing system ATP-binding protein</fullName>
    </submittedName>
</protein>
<keyword evidence="1" id="KW-0547">Nucleotide-binding</keyword>
<evidence type="ECO:0000259" key="3">
    <source>
        <dbReference type="PROSITE" id="PS50893"/>
    </source>
</evidence>
<evidence type="ECO:0000256" key="2">
    <source>
        <dbReference type="ARBA" id="ARBA00022840"/>
    </source>
</evidence>
<dbReference type="PANTHER" id="PTHR24220:SF611">
    <property type="entry name" value="ATP-BINDING COMPONENT OF ABC TRANSPORTER-RELATED"/>
    <property type="match status" value="1"/>
</dbReference>
<evidence type="ECO:0000313" key="4">
    <source>
        <dbReference type="EMBL" id="ANL86993.1"/>
    </source>
</evidence>
<dbReference type="EMBL" id="CP013568">
    <property type="protein sequence ID" value="ANL86993.1"/>
    <property type="molecule type" value="Genomic_DNA"/>
</dbReference>
<dbReference type="InterPro" id="IPR003439">
    <property type="entry name" value="ABC_transporter-like_ATP-bd"/>
</dbReference>
<name>A0A192TIU0_9HYPH</name>
<evidence type="ECO:0000256" key="1">
    <source>
        <dbReference type="ARBA" id="ARBA00022741"/>
    </source>
</evidence>